<dbReference type="Pfam" id="PF04235">
    <property type="entry name" value="DUF418"/>
    <property type="match status" value="1"/>
</dbReference>
<keyword evidence="1" id="KW-0472">Membrane</keyword>
<evidence type="ECO:0000259" key="2">
    <source>
        <dbReference type="Pfam" id="PF04235"/>
    </source>
</evidence>
<dbReference type="AlphaFoldDB" id="A0AAE3XRH0"/>
<feature type="transmembrane region" description="Helical" evidence="1">
    <location>
        <begin position="368"/>
        <end position="388"/>
    </location>
</feature>
<evidence type="ECO:0000313" key="4">
    <source>
        <dbReference type="Proteomes" id="UP001185092"/>
    </source>
</evidence>
<comment type="caution">
    <text evidence="3">The sequence shown here is derived from an EMBL/GenBank/DDBJ whole genome shotgun (WGS) entry which is preliminary data.</text>
</comment>
<name>A0AAE3XRH0_9BACT</name>
<dbReference type="PANTHER" id="PTHR30590:SF2">
    <property type="entry name" value="INNER MEMBRANE PROTEIN"/>
    <property type="match status" value="1"/>
</dbReference>
<keyword evidence="1" id="KW-1133">Transmembrane helix</keyword>
<keyword evidence="1" id="KW-0812">Transmembrane</keyword>
<keyword evidence="4" id="KW-1185">Reference proteome</keyword>
<feature type="domain" description="DUF418" evidence="2">
    <location>
        <begin position="246"/>
        <end position="406"/>
    </location>
</feature>
<dbReference type="InterPro" id="IPR052529">
    <property type="entry name" value="Bact_Transport_Assoc"/>
</dbReference>
<accession>A0AAE3XRH0</accession>
<gene>
    <name evidence="3" type="ORF">HNQ88_003750</name>
</gene>
<sequence>MNTTFIPQTKSNSNLDFERQETNRKPRISMIDALRGFAVMAIVLLHNIEHFNFYHFPDKTGQAEWLTWMDSKVWETMFLLFGGKTYSIFAVLFGFTFYLMNHKQQSQEKDFGPRYLWRLLLLFFFACVNAMFFAGEVLLLYSICGIVLFIGRNWKENTVLIASVCLLAQPMEWYHFIMQSLTENYTMPAKISSSMWQGVMDYIKAGNIWETYSQNLTKGQLWSLLWAVENGRFTQTCGLFLLGFWLGKKQVFTQFEANKKFWIKSLFIAFIISVPLYFSNNFLNEHPVANIKNSVGVITDMWWKLSCTLVWISLFAILYASPFFQKITKPLVPYGKMSLTNYITQSMIGGYLYYMYGLGWAAKYGVTYSLIIGIVFFLVQLGFCHLWLSRFKKGPLEWLWHKGTWARLR</sequence>
<organism evidence="3 4">
    <name type="scientific">Aureibacter tunicatorum</name>
    <dbReference type="NCBI Taxonomy" id="866807"/>
    <lineage>
        <taxon>Bacteria</taxon>
        <taxon>Pseudomonadati</taxon>
        <taxon>Bacteroidota</taxon>
        <taxon>Cytophagia</taxon>
        <taxon>Cytophagales</taxon>
        <taxon>Persicobacteraceae</taxon>
        <taxon>Aureibacter</taxon>
    </lineage>
</organism>
<feature type="transmembrane region" description="Helical" evidence="1">
    <location>
        <begin position="119"/>
        <end position="151"/>
    </location>
</feature>
<dbReference type="PANTHER" id="PTHR30590">
    <property type="entry name" value="INNER MEMBRANE PROTEIN"/>
    <property type="match status" value="1"/>
</dbReference>
<dbReference type="EMBL" id="JAVDQD010000005">
    <property type="protein sequence ID" value="MDR6240674.1"/>
    <property type="molecule type" value="Genomic_DNA"/>
</dbReference>
<protein>
    <recommendedName>
        <fullName evidence="2">DUF418 domain-containing protein</fullName>
    </recommendedName>
</protein>
<feature type="transmembrane region" description="Helical" evidence="1">
    <location>
        <begin position="33"/>
        <end position="56"/>
    </location>
</feature>
<feature type="transmembrane region" description="Helical" evidence="1">
    <location>
        <begin position="342"/>
        <end position="362"/>
    </location>
</feature>
<feature type="transmembrane region" description="Helical" evidence="1">
    <location>
        <begin position="301"/>
        <end position="321"/>
    </location>
</feature>
<dbReference type="Proteomes" id="UP001185092">
    <property type="component" value="Unassembled WGS sequence"/>
</dbReference>
<evidence type="ECO:0000313" key="3">
    <source>
        <dbReference type="EMBL" id="MDR6240674.1"/>
    </source>
</evidence>
<reference evidence="3" key="1">
    <citation type="submission" date="2023-07" db="EMBL/GenBank/DDBJ databases">
        <title>Genomic Encyclopedia of Type Strains, Phase IV (KMG-IV): sequencing the most valuable type-strain genomes for metagenomic binning, comparative biology and taxonomic classification.</title>
        <authorList>
            <person name="Goeker M."/>
        </authorList>
    </citation>
    <scope>NUCLEOTIDE SEQUENCE</scope>
    <source>
        <strain evidence="3">DSM 26174</strain>
    </source>
</reference>
<feature type="transmembrane region" description="Helical" evidence="1">
    <location>
        <begin position="261"/>
        <end position="278"/>
    </location>
</feature>
<feature type="transmembrane region" description="Helical" evidence="1">
    <location>
        <begin position="76"/>
        <end position="99"/>
    </location>
</feature>
<proteinExistence type="predicted"/>
<dbReference type="RefSeq" id="WP_309940790.1">
    <property type="nucleotide sequence ID" value="NZ_AP025306.1"/>
</dbReference>
<evidence type="ECO:0000256" key="1">
    <source>
        <dbReference type="SAM" id="Phobius"/>
    </source>
</evidence>
<dbReference type="InterPro" id="IPR007349">
    <property type="entry name" value="DUF418"/>
</dbReference>